<evidence type="ECO:0000259" key="8">
    <source>
        <dbReference type="SMART" id="SM00986"/>
    </source>
</evidence>
<sequence>MGVHQHIDRRAQIASTLLWWHDAGIDALVDDDPRDWLAPAVASPPAQDAAAVPVAPSLPGTVEDFLAWRRSGDAIERRWGAAPIAPEGDPAAAIHIVVDSPGDGEAYLGGDAGRLFDRMLAAIGLDRGTVCISGVAWAPVTAGRLSADDEQALAALTLHFLGLARPKRVLLFGQSTSRALLGTDGARRRGLLHAINHRGAELKLVASWHPRFLLERPVAKADAWHDLQLLIGGMNS</sequence>
<dbReference type="Proteomes" id="UP000788153">
    <property type="component" value="Unassembled WGS sequence"/>
</dbReference>
<dbReference type="EMBL" id="JAASQP010000001">
    <property type="protein sequence ID" value="NIJ25070.1"/>
    <property type="molecule type" value="Genomic_DNA"/>
</dbReference>
<evidence type="ECO:0000256" key="5">
    <source>
        <dbReference type="ARBA" id="ARBA00023004"/>
    </source>
</evidence>
<evidence type="ECO:0000313" key="9">
    <source>
        <dbReference type="EMBL" id="NIJ25070.1"/>
    </source>
</evidence>
<evidence type="ECO:0000256" key="3">
    <source>
        <dbReference type="ARBA" id="ARBA00022763"/>
    </source>
</evidence>
<keyword evidence="7" id="KW-0234">DNA repair</keyword>
<dbReference type="GO" id="GO:0003887">
    <property type="term" value="F:DNA-directed DNA polymerase activity"/>
    <property type="evidence" value="ECO:0007669"/>
    <property type="project" value="UniProtKB-EC"/>
</dbReference>
<dbReference type="PANTHER" id="PTHR33693:SF1">
    <property type="entry name" value="TYPE-4 URACIL-DNA GLYCOSYLASE"/>
    <property type="match status" value="1"/>
</dbReference>
<protein>
    <submittedName>
        <fullName evidence="9">DNA polymerase</fullName>
        <ecNumber evidence="9">2.7.7.7</ecNumber>
    </submittedName>
</protein>
<evidence type="ECO:0000256" key="7">
    <source>
        <dbReference type="ARBA" id="ARBA00023204"/>
    </source>
</evidence>
<keyword evidence="10" id="KW-1185">Reference proteome</keyword>
<comment type="caution">
    <text evidence="9">The sequence shown here is derived from an EMBL/GenBank/DDBJ whole genome shotgun (WGS) entry which is preliminary data.</text>
</comment>
<organism evidence="9 10">
    <name type="scientific">Sphingomonas japonica</name>
    <dbReference type="NCBI Taxonomy" id="511662"/>
    <lineage>
        <taxon>Bacteria</taxon>
        <taxon>Pseudomonadati</taxon>
        <taxon>Pseudomonadota</taxon>
        <taxon>Alphaproteobacteria</taxon>
        <taxon>Sphingomonadales</taxon>
        <taxon>Sphingomonadaceae</taxon>
        <taxon>Sphingomonas</taxon>
    </lineage>
</organism>
<evidence type="ECO:0000256" key="2">
    <source>
        <dbReference type="ARBA" id="ARBA00022723"/>
    </source>
</evidence>
<evidence type="ECO:0000256" key="6">
    <source>
        <dbReference type="ARBA" id="ARBA00023014"/>
    </source>
</evidence>
<accession>A0ABX0U3B1</accession>
<feature type="domain" description="Uracil-DNA glycosylase-like" evidence="8">
    <location>
        <begin position="85"/>
        <end position="228"/>
    </location>
</feature>
<dbReference type="RefSeq" id="WP_140047535.1">
    <property type="nucleotide sequence ID" value="NZ_BAAAEV010000001.1"/>
</dbReference>
<evidence type="ECO:0000313" key="10">
    <source>
        <dbReference type="Proteomes" id="UP000788153"/>
    </source>
</evidence>
<keyword evidence="1" id="KW-0004">4Fe-4S</keyword>
<dbReference type="SUPFAM" id="SSF52141">
    <property type="entry name" value="Uracil-DNA glycosylase-like"/>
    <property type="match status" value="1"/>
</dbReference>
<dbReference type="InterPro" id="IPR005122">
    <property type="entry name" value="Uracil-DNA_glycosylase-like"/>
</dbReference>
<evidence type="ECO:0000256" key="4">
    <source>
        <dbReference type="ARBA" id="ARBA00022801"/>
    </source>
</evidence>
<name>A0ABX0U3B1_9SPHN</name>
<dbReference type="SMART" id="SM00986">
    <property type="entry name" value="UDG"/>
    <property type="match status" value="1"/>
</dbReference>
<keyword evidence="3" id="KW-0227">DNA damage</keyword>
<keyword evidence="6" id="KW-0411">Iron-sulfur</keyword>
<keyword evidence="9" id="KW-0808">Transferase</keyword>
<gene>
    <name evidence="9" type="ORF">FHT01_002612</name>
</gene>
<keyword evidence="4" id="KW-0378">Hydrolase</keyword>
<dbReference type="InterPro" id="IPR036895">
    <property type="entry name" value="Uracil-DNA_glycosylase-like_sf"/>
</dbReference>
<keyword evidence="5" id="KW-0408">Iron</keyword>
<dbReference type="PANTHER" id="PTHR33693">
    <property type="entry name" value="TYPE-5 URACIL-DNA GLYCOSYLASE"/>
    <property type="match status" value="1"/>
</dbReference>
<dbReference type="EC" id="2.7.7.7" evidence="9"/>
<proteinExistence type="predicted"/>
<evidence type="ECO:0000256" key="1">
    <source>
        <dbReference type="ARBA" id="ARBA00022485"/>
    </source>
</evidence>
<dbReference type="Gene3D" id="3.40.470.10">
    <property type="entry name" value="Uracil-DNA glycosylase-like domain"/>
    <property type="match status" value="1"/>
</dbReference>
<dbReference type="Pfam" id="PF03167">
    <property type="entry name" value="UDG"/>
    <property type="match status" value="1"/>
</dbReference>
<dbReference type="InterPro" id="IPR051536">
    <property type="entry name" value="UDG_Type-4/5"/>
</dbReference>
<reference evidence="9 10" key="1">
    <citation type="submission" date="2020-03" db="EMBL/GenBank/DDBJ databases">
        <title>Genomic Encyclopedia of Type Strains, Phase IV (KMG-IV): sequencing the most valuable type-strain genomes for metagenomic binning, comparative biology and taxonomic classification.</title>
        <authorList>
            <person name="Goeker M."/>
        </authorList>
    </citation>
    <scope>NUCLEOTIDE SEQUENCE [LARGE SCALE GENOMIC DNA]</scope>
    <source>
        <strain evidence="9 10">DSM 22753</strain>
    </source>
</reference>
<dbReference type="SMART" id="SM00987">
    <property type="entry name" value="UreE_C"/>
    <property type="match status" value="1"/>
</dbReference>
<keyword evidence="2" id="KW-0479">Metal-binding</keyword>
<keyword evidence="9" id="KW-0548">Nucleotidyltransferase</keyword>